<keyword evidence="9" id="KW-0573">Peptidoglycan synthesis</keyword>
<keyword evidence="13" id="KW-1133">Transmembrane helix</keyword>
<evidence type="ECO:0000259" key="14">
    <source>
        <dbReference type="SMART" id="SM00936"/>
    </source>
</evidence>
<evidence type="ECO:0000256" key="1">
    <source>
        <dbReference type="ARBA" id="ARBA00004752"/>
    </source>
</evidence>
<evidence type="ECO:0000256" key="10">
    <source>
        <dbReference type="ARBA" id="ARBA00023316"/>
    </source>
</evidence>
<evidence type="ECO:0000256" key="9">
    <source>
        <dbReference type="ARBA" id="ARBA00022984"/>
    </source>
</evidence>
<dbReference type="InterPro" id="IPR012907">
    <property type="entry name" value="Peptidase_S11_C"/>
</dbReference>
<keyword evidence="10" id="KW-0961">Cell wall biogenesis/degradation</keyword>
<evidence type="ECO:0000256" key="8">
    <source>
        <dbReference type="ARBA" id="ARBA00022960"/>
    </source>
</evidence>
<dbReference type="PANTHER" id="PTHR21581">
    <property type="entry name" value="D-ALANYL-D-ALANINE CARBOXYPEPTIDASE"/>
    <property type="match status" value="1"/>
</dbReference>
<comment type="similarity">
    <text evidence="2 12">Belongs to the peptidase S11 family.</text>
</comment>
<keyword evidence="13" id="KW-0812">Transmembrane</keyword>
<proteinExistence type="inferred from homology"/>
<keyword evidence="8" id="KW-0133">Cell shape</keyword>
<dbReference type="SUPFAM" id="SSF56601">
    <property type="entry name" value="beta-lactamase/transpeptidase-like"/>
    <property type="match status" value="1"/>
</dbReference>
<dbReference type="PANTHER" id="PTHR21581:SF33">
    <property type="entry name" value="D-ALANYL-D-ALANINE CARBOXYPEPTIDASE DACB"/>
    <property type="match status" value="1"/>
</dbReference>
<evidence type="ECO:0000256" key="11">
    <source>
        <dbReference type="ARBA" id="ARBA00034000"/>
    </source>
</evidence>
<keyword evidence="6" id="KW-0732">Signal</keyword>
<dbReference type="GO" id="GO:0009002">
    <property type="term" value="F:serine-type D-Ala-D-Ala carboxypeptidase activity"/>
    <property type="evidence" value="ECO:0007669"/>
    <property type="project" value="UniProtKB-EC"/>
</dbReference>
<evidence type="ECO:0000313" key="15">
    <source>
        <dbReference type="EMBL" id="MBP1890451.1"/>
    </source>
</evidence>
<comment type="pathway">
    <text evidence="1">Cell wall biogenesis; peptidoglycan biosynthesis.</text>
</comment>
<dbReference type="InterPro" id="IPR001967">
    <property type="entry name" value="Peptidase_S11_N"/>
</dbReference>
<dbReference type="InterPro" id="IPR018044">
    <property type="entry name" value="Peptidase_S11"/>
</dbReference>
<accession>A0ABS4F2H2</accession>
<dbReference type="Gene3D" id="2.60.410.10">
    <property type="entry name" value="D-Ala-D-Ala carboxypeptidase, C-terminal domain"/>
    <property type="match status" value="1"/>
</dbReference>
<dbReference type="Gene3D" id="3.40.710.10">
    <property type="entry name" value="DD-peptidase/beta-lactamase superfamily"/>
    <property type="match status" value="1"/>
</dbReference>
<dbReference type="EC" id="3.4.16.4" evidence="3"/>
<evidence type="ECO:0000256" key="13">
    <source>
        <dbReference type="SAM" id="Phobius"/>
    </source>
</evidence>
<keyword evidence="4 15" id="KW-0121">Carboxypeptidase</keyword>
<evidence type="ECO:0000256" key="4">
    <source>
        <dbReference type="ARBA" id="ARBA00022645"/>
    </source>
</evidence>
<dbReference type="PRINTS" id="PR00725">
    <property type="entry name" value="DADACBPTASE1"/>
</dbReference>
<evidence type="ECO:0000256" key="6">
    <source>
        <dbReference type="ARBA" id="ARBA00022729"/>
    </source>
</evidence>
<keyword evidence="13" id="KW-0472">Membrane</keyword>
<evidence type="ECO:0000256" key="3">
    <source>
        <dbReference type="ARBA" id="ARBA00012448"/>
    </source>
</evidence>
<feature type="transmembrane region" description="Helical" evidence="13">
    <location>
        <begin position="387"/>
        <end position="409"/>
    </location>
</feature>
<keyword evidence="5" id="KW-0645">Protease</keyword>
<dbReference type="EMBL" id="JAGGJZ010000007">
    <property type="protein sequence ID" value="MBP1890451.1"/>
    <property type="molecule type" value="Genomic_DNA"/>
</dbReference>
<dbReference type="InterPro" id="IPR012338">
    <property type="entry name" value="Beta-lactam/transpept-like"/>
</dbReference>
<feature type="domain" description="Peptidase S11 D-Ala-D-Ala carboxypeptidase A C-terminal" evidence="14">
    <location>
        <begin position="282"/>
        <end position="373"/>
    </location>
</feature>
<protein>
    <recommendedName>
        <fullName evidence="3">serine-type D-Ala-D-Ala carboxypeptidase</fullName>
        <ecNumber evidence="3">3.4.16.4</ecNumber>
    </recommendedName>
</protein>
<dbReference type="RefSeq" id="WP_209797372.1">
    <property type="nucleotide sequence ID" value="NZ_JAGGJZ010000007.1"/>
</dbReference>
<comment type="catalytic activity">
    <reaction evidence="11">
        <text>Preferential cleavage: (Ac)2-L-Lys-D-Ala-|-D-Ala. Also transpeptidation of peptidyl-alanyl moieties that are N-acyl substituents of D-alanine.</text>
        <dbReference type="EC" id="3.4.16.4"/>
    </reaction>
</comment>
<dbReference type="Proteomes" id="UP000783390">
    <property type="component" value="Unassembled WGS sequence"/>
</dbReference>
<dbReference type="Pfam" id="PF07943">
    <property type="entry name" value="PBP5_C"/>
    <property type="match status" value="1"/>
</dbReference>
<keyword evidence="16" id="KW-1185">Reference proteome</keyword>
<reference evidence="15 16" key="1">
    <citation type="submission" date="2021-03" db="EMBL/GenBank/DDBJ databases">
        <title>Genomic Encyclopedia of Type Strains, Phase IV (KMG-IV): sequencing the most valuable type-strain genomes for metagenomic binning, comparative biology and taxonomic classification.</title>
        <authorList>
            <person name="Goeker M."/>
        </authorList>
    </citation>
    <scope>NUCLEOTIDE SEQUENCE [LARGE SCALE GENOMIC DNA]</scope>
    <source>
        <strain evidence="15 16">DSM 3984</strain>
    </source>
</reference>
<evidence type="ECO:0000256" key="7">
    <source>
        <dbReference type="ARBA" id="ARBA00022801"/>
    </source>
</evidence>
<dbReference type="SMART" id="SM00936">
    <property type="entry name" value="PBP5_C"/>
    <property type="match status" value="1"/>
</dbReference>
<organism evidence="15 16">
    <name type="scientific">Clostridium moniliforme</name>
    <dbReference type="NCBI Taxonomy" id="39489"/>
    <lineage>
        <taxon>Bacteria</taxon>
        <taxon>Bacillati</taxon>
        <taxon>Bacillota</taxon>
        <taxon>Clostridia</taxon>
        <taxon>Eubacteriales</taxon>
        <taxon>Clostridiaceae</taxon>
        <taxon>Clostridium</taxon>
    </lineage>
</organism>
<evidence type="ECO:0000256" key="12">
    <source>
        <dbReference type="RuleBase" id="RU004016"/>
    </source>
</evidence>
<evidence type="ECO:0000313" key="16">
    <source>
        <dbReference type="Proteomes" id="UP000783390"/>
    </source>
</evidence>
<dbReference type="Pfam" id="PF00768">
    <property type="entry name" value="Peptidase_S11"/>
    <property type="match status" value="1"/>
</dbReference>
<keyword evidence="7 15" id="KW-0378">Hydrolase</keyword>
<gene>
    <name evidence="15" type="ORF">J2Z53_002051</name>
</gene>
<name>A0ABS4F2H2_9CLOT</name>
<sequence length="429" mass="48077">MRRFLNTIIKYLLFIPIFYSLILSTAQATEKPPKINAESSILMDANTGQVLYSKEENAKHFPASTTKILTALVVLDNSNLKDIVTIGHNPPLADGSSIGLKEGEKFTVETLLTGLLLESGNDCAEALAEHVGGSINNFVKMMNEKAKALGCNDSNFENPSGLPNDKHVTTAHDLALIMKAALKNPEYVRISRIICTQLPASNLNGEKRWVNNHNHLLDKNSKYYYKYTLAGKSGYTNVAKHTFVISGEKNGEKLIAVFLKANNKIKNYEDMAKLLDYGFNNFKEVKLYSKGYKVDDLKITNDLNIPIVLGNNVLFTTEKSKDTHIDKSLKYNLPKDIKRRELKKGDVICEADVIVNGKKVSTVNLLSGGNHAYNFKIGVYEFISNNLIAVIIASIIILITIISTIIFIIKKRKKKKFQKKWKHVINRKK</sequence>
<dbReference type="InterPro" id="IPR037167">
    <property type="entry name" value="Peptidase_S11_C_sf"/>
</dbReference>
<evidence type="ECO:0000256" key="5">
    <source>
        <dbReference type="ARBA" id="ARBA00022670"/>
    </source>
</evidence>
<comment type="caution">
    <text evidence="15">The sequence shown here is derived from an EMBL/GenBank/DDBJ whole genome shotgun (WGS) entry which is preliminary data.</text>
</comment>
<evidence type="ECO:0000256" key="2">
    <source>
        <dbReference type="ARBA" id="ARBA00007164"/>
    </source>
</evidence>